<protein>
    <submittedName>
        <fullName evidence="2">Uncharacterized protein</fullName>
    </submittedName>
</protein>
<gene>
    <name evidence="2" type="ORF">AWB78_04508</name>
</gene>
<evidence type="ECO:0000313" key="2">
    <source>
        <dbReference type="EMBL" id="SAK87161.1"/>
    </source>
</evidence>
<sequence>MFEFRAKHERSLEDEVAELVSTDLFIAAGDRRIAHLSVLATRPNSADGHARTRILIETIKESVHRLRAFRAVVVGVILTYDTNHNRPAGSAIEDIHSIFRANSVEGEMARAIDAEMCMLVKQHGAPAGRDGLEDRMNRYREIEALQGALRWLGVGRHAMLPYIEGPVGDSQGSTEEPVPCPAAGPTHGKALRRPS</sequence>
<comment type="caution">
    <text evidence="2">The sequence shown here is derived from an EMBL/GenBank/DDBJ whole genome shotgun (WGS) entry which is preliminary data.</text>
</comment>
<evidence type="ECO:0000256" key="1">
    <source>
        <dbReference type="SAM" id="MobiDB-lite"/>
    </source>
</evidence>
<dbReference type="AlphaFoldDB" id="A0A158CY62"/>
<feature type="region of interest" description="Disordered" evidence="1">
    <location>
        <begin position="166"/>
        <end position="195"/>
    </location>
</feature>
<organism evidence="2 3">
    <name type="scientific">Caballeronia calidae</name>
    <dbReference type="NCBI Taxonomy" id="1777139"/>
    <lineage>
        <taxon>Bacteria</taxon>
        <taxon>Pseudomonadati</taxon>
        <taxon>Pseudomonadota</taxon>
        <taxon>Betaproteobacteria</taxon>
        <taxon>Burkholderiales</taxon>
        <taxon>Burkholderiaceae</taxon>
        <taxon>Caballeronia</taxon>
    </lineage>
</organism>
<evidence type="ECO:0000313" key="3">
    <source>
        <dbReference type="Proteomes" id="UP000071859"/>
    </source>
</evidence>
<dbReference type="Proteomes" id="UP000071859">
    <property type="component" value="Unassembled WGS sequence"/>
</dbReference>
<reference evidence="2" key="1">
    <citation type="submission" date="2016-01" db="EMBL/GenBank/DDBJ databases">
        <authorList>
            <person name="Peeters C."/>
        </authorList>
    </citation>
    <scope>NUCLEOTIDE SEQUENCE</scope>
    <source>
        <strain evidence="2">LMG 29321</strain>
    </source>
</reference>
<accession>A0A158CY62</accession>
<name>A0A158CY62_9BURK</name>
<proteinExistence type="predicted"/>
<dbReference type="EMBL" id="FCOX02000025">
    <property type="protein sequence ID" value="SAK87161.1"/>
    <property type="molecule type" value="Genomic_DNA"/>
</dbReference>
<keyword evidence="3" id="KW-1185">Reference proteome</keyword>